<dbReference type="RefSeq" id="WP_140162521.1">
    <property type="nucleotide sequence ID" value="NZ_FNVC01000015.1"/>
</dbReference>
<name>A0ABS9BBJ8_9GAMM</name>
<evidence type="ECO:0008006" key="4">
    <source>
        <dbReference type="Google" id="ProtNLM"/>
    </source>
</evidence>
<keyword evidence="3" id="KW-1185">Reference proteome</keyword>
<feature type="region of interest" description="Disordered" evidence="1">
    <location>
        <begin position="1"/>
        <end position="28"/>
    </location>
</feature>
<feature type="compositionally biased region" description="Basic residues" evidence="1">
    <location>
        <begin position="18"/>
        <end position="27"/>
    </location>
</feature>
<reference evidence="2 3" key="1">
    <citation type="journal article" date="2021" name="Front. Microbiol.">
        <title>Aerobic Denitrification and Heterotrophic Sulfur Oxidation in the Genus Halomonas Revealed by Six Novel Species Characterizations and Genome-Based Analysis.</title>
        <authorList>
            <person name="Wang L."/>
            <person name="Shao Z."/>
        </authorList>
    </citation>
    <scope>NUCLEOTIDE SEQUENCE [LARGE SCALE GENOMIC DNA]</scope>
    <source>
        <strain evidence="2 3">MCCC 1A05748</strain>
    </source>
</reference>
<dbReference type="Proteomes" id="UP001320154">
    <property type="component" value="Unassembled WGS sequence"/>
</dbReference>
<dbReference type="EMBL" id="JABFTQ010000030">
    <property type="protein sequence ID" value="MCE8049616.1"/>
    <property type="molecule type" value="Genomic_DNA"/>
</dbReference>
<organism evidence="2 3">
    <name type="scientific">Billgrantia desiderata</name>
    <dbReference type="NCBI Taxonomy" id="52021"/>
    <lineage>
        <taxon>Bacteria</taxon>
        <taxon>Pseudomonadati</taxon>
        <taxon>Pseudomonadota</taxon>
        <taxon>Gammaproteobacteria</taxon>
        <taxon>Oceanospirillales</taxon>
        <taxon>Halomonadaceae</taxon>
        <taxon>Billgrantia</taxon>
    </lineage>
</organism>
<gene>
    <name evidence="2" type="ORF">HOP60_23200</name>
</gene>
<evidence type="ECO:0000256" key="1">
    <source>
        <dbReference type="SAM" id="MobiDB-lite"/>
    </source>
</evidence>
<proteinExistence type="predicted"/>
<evidence type="ECO:0000313" key="2">
    <source>
        <dbReference type="EMBL" id="MCE8049616.1"/>
    </source>
</evidence>
<comment type="caution">
    <text evidence="2">The sequence shown here is derived from an EMBL/GenBank/DDBJ whole genome shotgun (WGS) entry which is preliminary data.</text>
</comment>
<evidence type="ECO:0000313" key="3">
    <source>
        <dbReference type="Proteomes" id="UP001320154"/>
    </source>
</evidence>
<sequence>MTRQSSKARSEAAMAGLKRSHQQRRNRSVAIVRQAISRLQETGSPVTLGRIARMSRELSDTGMGISESTILRNPECCQLYEEAAQPVRRRRTIGRLLNSDVERPTDAERRRMHYLMRLTKAELAARILAVERKLALSEKSNGVLRDQILRENLGL</sequence>
<accession>A0ABS9BBJ8</accession>
<protein>
    <recommendedName>
        <fullName evidence="4">Transposase</fullName>
    </recommendedName>
</protein>